<dbReference type="PANTHER" id="PTHR43847:SF1">
    <property type="entry name" value="BLL3993 PROTEIN"/>
    <property type="match status" value="1"/>
</dbReference>
<dbReference type="PANTHER" id="PTHR43847">
    <property type="entry name" value="BLL3993 PROTEIN"/>
    <property type="match status" value="1"/>
</dbReference>
<accession>A0A5B9DA25</accession>
<dbReference type="GO" id="GO:0012505">
    <property type="term" value="C:endomembrane system"/>
    <property type="evidence" value="ECO:0007669"/>
    <property type="project" value="UniProtKB-SubCell"/>
</dbReference>
<evidence type="ECO:0000256" key="3">
    <source>
        <dbReference type="ARBA" id="ARBA00022989"/>
    </source>
</evidence>
<keyword evidence="2 5" id="KW-0812">Transmembrane</keyword>
<keyword evidence="7" id="KW-1185">Reference proteome</keyword>
<proteinExistence type="predicted"/>
<keyword evidence="3 5" id="KW-1133">Transmembrane helix</keyword>
<dbReference type="EC" id="2.1.1.100" evidence="6"/>
<dbReference type="Proteomes" id="UP000321408">
    <property type="component" value="Chromosome"/>
</dbReference>
<dbReference type="AlphaFoldDB" id="A0A5B9DA25"/>
<feature type="transmembrane region" description="Helical" evidence="5">
    <location>
        <begin position="12"/>
        <end position="32"/>
    </location>
</feature>
<feature type="transmembrane region" description="Helical" evidence="5">
    <location>
        <begin position="47"/>
        <end position="68"/>
    </location>
</feature>
<comment type="subcellular location">
    <subcellularLocation>
        <location evidence="1">Endomembrane system</location>
        <topology evidence="1">Multi-pass membrane protein</topology>
    </subcellularLocation>
</comment>
<dbReference type="Gene3D" id="1.20.120.1630">
    <property type="match status" value="1"/>
</dbReference>
<gene>
    <name evidence="6" type="ORF">DSAG12_01780</name>
</gene>
<keyword evidence="6" id="KW-0489">Methyltransferase</keyword>
<evidence type="ECO:0000256" key="2">
    <source>
        <dbReference type="ARBA" id="ARBA00022692"/>
    </source>
</evidence>
<reference evidence="6 7" key="2">
    <citation type="journal article" date="2024" name="Int. J. Syst. Evol. Microbiol.">
        <title>Promethearchaeum syntrophicum gen. nov., sp. nov., an anaerobic, obligately syntrophic archaeon, the first isolate of the lineage 'Asgard' archaea, and proposal of the new archaeal phylum Promethearchaeota phyl. nov. and kingdom Promethearchaeati regn. nov.</title>
        <authorList>
            <person name="Imachi H."/>
            <person name="Nobu M.K."/>
            <person name="Kato S."/>
            <person name="Takaki Y."/>
            <person name="Miyazaki M."/>
            <person name="Miyata M."/>
            <person name="Ogawara M."/>
            <person name="Saito Y."/>
            <person name="Sakai S."/>
            <person name="Tahara Y.O."/>
            <person name="Takano Y."/>
            <person name="Tasumi E."/>
            <person name="Uematsu K."/>
            <person name="Yoshimura T."/>
            <person name="Itoh T."/>
            <person name="Ohkuma M."/>
            <person name="Takai K."/>
        </authorList>
    </citation>
    <scope>NUCLEOTIDE SEQUENCE [LARGE SCALE GENOMIC DNA]</scope>
    <source>
        <strain evidence="6 7">MK-D1</strain>
    </source>
</reference>
<feature type="transmembrane region" description="Helical" evidence="5">
    <location>
        <begin position="80"/>
        <end position="101"/>
    </location>
</feature>
<sequence length="189" mass="22491">MIFQLESLKLVLFSIDLLCLYILLIGVTWSILVPKKRIWPPPKKTSWQYYLTWVLFCIVFLLNFLLVLLDWNSWIFTESIRFFIAFPLIIWGGMLFSWGIITLGTKNTSGIKDQFIKKGPYRYTRNPQYLGDNILFFGIIILSNSLFSLITHALLILVFLITPWAEESWLEEQYNEIYKEYKKEIPRFI</sequence>
<evidence type="ECO:0000256" key="5">
    <source>
        <dbReference type="SAM" id="Phobius"/>
    </source>
</evidence>
<dbReference type="EC" id="2.1.1.334" evidence="6"/>
<dbReference type="EMBL" id="CP042905">
    <property type="protein sequence ID" value="QEE15953.1"/>
    <property type="molecule type" value="Genomic_DNA"/>
</dbReference>
<dbReference type="GeneID" id="41329773"/>
<dbReference type="InterPro" id="IPR052527">
    <property type="entry name" value="Metal_cation-efflux_comp"/>
</dbReference>
<dbReference type="OrthoDB" id="148346at2157"/>
<evidence type="ECO:0000256" key="1">
    <source>
        <dbReference type="ARBA" id="ARBA00004127"/>
    </source>
</evidence>
<protein>
    <submittedName>
        <fullName evidence="6">Isoprenylcysteine carboxylmethyltransferase family protein</fullName>
        <ecNumber evidence="6">2.1.1.100</ecNumber>
        <ecNumber evidence="6">2.1.1.334</ecNumber>
    </submittedName>
</protein>
<dbReference type="Pfam" id="PF04191">
    <property type="entry name" value="PEMT"/>
    <property type="match status" value="1"/>
</dbReference>
<keyword evidence="4 5" id="KW-0472">Membrane</keyword>
<feature type="transmembrane region" description="Helical" evidence="5">
    <location>
        <begin position="134"/>
        <end position="161"/>
    </location>
</feature>
<reference evidence="6 7" key="1">
    <citation type="journal article" date="2020" name="Nature">
        <title>Isolation of an archaeon at the prokaryote-eukaryote interface.</title>
        <authorList>
            <person name="Imachi H."/>
            <person name="Nobu M.K."/>
            <person name="Nakahara N."/>
            <person name="Morono Y."/>
            <person name="Ogawara M."/>
            <person name="Takaki Y."/>
            <person name="Takano Y."/>
            <person name="Uematsu K."/>
            <person name="Ikuta T."/>
            <person name="Ito M."/>
            <person name="Matsui Y."/>
            <person name="Miyazaki M."/>
            <person name="Murata K."/>
            <person name="Saito Y."/>
            <person name="Sakai S."/>
            <person name="Song C."/>
            <person name="Tasumi E."/>
            <person name="Yamanaka Y."/>
            <person name="Yamaguchi T."/>
            <person name="Kamagata Y."/>
            <person name="Tamaki H."/>
            <person name="Takai K."/>
        </authorList>
    </citation>
    <scope>NUCLEOTIDE SEQUENCE [LARGE SCALE GENOMIC DNA]</scope>
    <source>
        <strain evidence="6 7">MK-D1</strain>
    </source>
</reference>
<dbReference type="InterPro" id="IPR007318">
    <property type="entry name" value="Phopholipid_MeTrfase"/>
</dbReference>
<dbReference type="KEGG" id="psyt:DSAG12_01780"/>
<evidence type="ECO:0000256" key="4">
    <source>
        <dbReference type="ARBA" id="ARBA00023136"/>
    </source>
</evidence>
<evidence type="ECO:0000313" key="6">
    <source>
        <dbReference type="EMBL" id="QEE15953.1"/>
    </source>
</evidence>
<evidence type="ECO:0000313" key="7">
    <source>
        <dbReference type="Proteomes" id="UP000321408"/>
    </source>
</evidence>
<organism evidence="6 7">
    <name type="scientific">Promethearchaeum syntrophicum</name>
    <dbReference type="NCBI Taxonomy" id="2594042"/>
    <lineage>
        <taxon>Archaea</taxon>
        <taxon>Promethearchaeati</taxon>
        <taxon>Promethearchaeota</taxon>
        <taxon>Promethearchaeia</taxon>
        <taxon>Promethearchaeales</taxon>
        <taxon>Promethearchaeaceae</taxon>
        <taxon>Promethearchaeum</taxon>
    </lineage>
</organism>
<dbReference type="RefSeq" id="WP_147662848.1">
    <property type="nucleotide sequence ID" value="NZ_CP042905.2"/>
</dbReference>
<keyword evidence="6" id="KW-0808">Transferase</keyword>
<name>A0A5B9DA25_9ARCH</name>